<accession>A0A316I777</accession>
<organism evidence="2 3">
    <name type="scientific">Lentzea atacamensis</name>
    <dbReference type="NCBI Taxonomy" id="531938"/>
    <lineage>
        <taxon>Bacteria</taxon>
        <taxon>Bacillati</taxon>
        <taxon>Actinomycetota</taxon>
        <taxon>Actinomycetes</taxon>
        <taxon>Pseudonocardiales</taxon>
        <taxon>Pseudonocardiaceae</taxon>
        <taxon>Lentzea</taxon>
    </lineage>
</organism>
<evidence type="ECO:0008006" key="4">
    <source>
        <dbReference type="Google" id="ProtNLM"/>
    </source>
</evidence>
<sequence>MTDWETRLVDAARRGDWLVCTDQSAVVRAELIRELLLGRHGDVDPRGVRLSGALVEGTLDLDHVTAVAGLHLSECVIHESITAAGANLSHLSLSKAQVAGIDLVSARIAGDLVLRDVEFTNTVGPALNADRVRIDGCLIMLGQVRATGHSEFGVLNLIHARIASAFELRDAELFNNAGPALMADNIRVGDDLIMRGAIRATGHGQYGAISMLGANITGDLRLEGVQATNTNGPGVRAHRARVSGNLVLLSGTRITGHGRVGALNLVGVHVSANFQLRNVEVTNTDGPALAARRMQVQGQVALEESRLSGNDLDGAVDLRGVLVGGSFGSGPRSGLRVDAGSGLALNLSEMVIGNAVAIDPTVACPVSGLGEQCLFDGRVMLNDLSFAALGPGWTWGQWLHVIRRHTFAYHASAYQRLAAVERAAGHDGVVRRVLIAQQTDLRRDNPDDLGGFVIRRFHWLWGVLSGYGFRARRTAAALLVVLVIAGALGWCAGQIPTGPGHLAAERVSSATAAAGVPCSTVELVGLGLDRGLPLAMTGMRARCDLDTVSHAGQAFTAAIWLVQLAVWGLATLALAGYTNLVRKPG</sequence>
<protein>
    <recommendedName>
        <fullName evidence="4">Membrane-associated oxidoreductase</fullName>
    </recommendedName>
</protein>
<keyword evidence="1" id="KW-0812">Transmembrane</keyword>
<dbReference type="AlphaFoldDB" id="A0A316I777"/>
<gene>
    <name evidence="2" type="ORF">C8D88_102610</name>
</gene>
<name>A0A316I777_9PSEU</name>
<comment type="caution">
    <text evidence="2">The sequence shown here is derived from an EMBL/GenBank/DDBJ whole genome shotgun (WGS) entry which is preliminary data.</text>
</comment>
<keyword evidence="1" id="KW-1133">Transmembrane helix</keyword>
<proteinExistence type="predicted"/>
<dbReference type="RefSeq" id="WP_109634430.1">
    <property type="nucleotide sequence ID" value="NZ_QGHB01000002.1"/>
</dbReference>
<evidence type="ECO:0000256" key="1">
    <source>
        <dbReference type="SAM" id="Phobius"/>
    </source>
</evidence>
<keyword evidence="1" id="KW-0472">Membrane</keyword>
<feature type="transmembrane region" description="Helical" evidence="1">
    <location>
        <begin position="554"/>
        <end position="577"/>
    </location>
</feature>
<evidence type="ECO:0000313" key="3">
    <source>
        <dbReference type="Proteomes" id="UP000246005"/>
    </source>
</evidence>
<evidence type="ECO:0000313" key="2">
    <source>
        <dbReference type="EMBL" id="PWK89337.1"/>
    </source>
</evidence>
<dbReference type="EMBL" id="QGHB01000002">
    <property type="protein sequence ID" value="PWK89337.1"/>
    <property type="molecule type" value="Genomic_DNA"/>
</dbReference>
<reference evidence="2 3" key="1">
    <citation type="submission" date="2018-05" db="EMBL/GenBank/DDBJ databases">
        <title>Genomic Encyclopedia of Type Strains, Phase IV (KMG-IV): sequencing the most valuable type-strain genomes for metagenomic binning, comparative biology and taxonomic classification.</title>
        <authorList>
            <person name="Goeker M."/>
        </authorList>
    </citation>
    <scope>NUCLEOTIDE SEQUENCE [LARGE SCALE GENOMIC DNA]</scope>
    <source>
        <strain evidence="2 3">DSM 45480</strain>
    </source>
</reference>
<dbReference type="Proteomes" id="UP000246005">
    <property type="component" value="Unassembled WGS sequence"/>
</dbReference>
<feature type="transmembrane region" description="Helical" evidence="1">
    <location>
        <begin position="475"/>
        <end position="495"/>
    </location>
</feature>